<dbReference type="EMBL" id="JABBJJ010000230">
    <property type="protein sequence ID" value="NMO20214.1"/>
    <property type="molecule type" value="Genomic_DNA"/>
</dbReference>
<accession>A0A848LRZ8</accession>
<proteinExistence type="predicted"/>
<sequence length="142" mass="15112">MWALGVVLGTACAPRRDKECAEVQARVLEEIRVVDGFHDHVHDGEAIARHAHRLRAVSAELRTLHIRDASLRKAVEDYGTSIDHLANAWAQLAEARGPALVDAGARPGVPASLQAPLQEVLAAQATVMNGARSAISDACGAR</sequence>
<dbReference type="Proteomes" id="UP000518300">
    <property type="component" value="Unassembled WGS sequence"/>
</dbReference>
<dbReference type="RefSeq" id="WP_169349435.1">
    <property type="nucleotide sequence ID" value="NZ_JABBJJ010000230.1"/>
</dbReference>
<keyword evidence="2" id="KW-1185">Reference proteome</keyword>
<evidence type="ECO:0000313" key="2">
    <source>
        <dbReference type="Proteomes" id="UP000518300"/>
    </source>
</evidence>
<reference evidence="1 2" key="1">
    <citation type="submission" date="2020-04" db="EMBL/GenBank/DDBJ databases">
        <title>Draft genome of Pyxidicoccus fallax type strain.</title>
        <authorList>
            <person name="Whitworth D.E."/>
        </authorList>
    </citation>
    <scope>NUCLEOTIDE SEQUENCE [LARGE SCALE GENOMIC DNA]</scope>
    <source>
        <strain evidence="1 2">DSM 14698</strain>
    </source>
</reference>
<comment type="caution">
    <text evidence="1">The sequence shown here is derived from an EMBL/GenBank/DDBJ whole genome shotgun (WGS) entry which is preliminary data.</text>
</comment>
<name>A0A848LRZ8_9BACT</name>
<protein>
    <submittedName>
        <fullName evidence="1">Uncharacterized protein</fullName>
    </submittedName>
</protein>
<dbReference type="AlphaFoldDB" id="A0A848LRZ8"/>
<gene>
    <name evidence="1" type="ORF">HG543_35945</name>
</gene>
<evidence type="ECO:0000313" key="1">
    <source>
        <dbReference type="EMBL" id="NMO20214.1"/>
    </source>
</evidence>
<organism evidence="1 2">
    <name type="scientific">Pyxidicoccus fallax</name>
    <dbReference type="NCBI Taxonomy" id="394095"/>
    <lineage>
        <taxon>Bacteria</taxon>
        <taxon>Pseudomonadati</taxon>
        <taxon>Myxococcota</taxon>
        <taxon>Myxococcia</taxon>
        <taxon>Myxococcales</taxon>
        <taxon>Cystobacterineae</taxon>
        <taxon>Myxococcaceae</taxon>
        <taxon>Pyxidicoccus</taxon>
    </lineage>
</organism>